<dbReference type="GO" id="GO:0006508">
    <property type="term" value="P:proteolysis"/>
    <property type="evidence" value="ECO:0007669"/>
    <property type="project" value="UniProtKB-KW"/>
</dbReference>
<gene>
    <name evidence="10" type="ORF">DPBNPPHM_01739</name>
</gene>
<dbReference type="OrthoDB" id="9779324at2"/>
<dbReference type="InterPro" id="IPR057246">
    <property type="entry name" value="CARBOXYPEPT_ZN_1"/>
</dbReference>
<dbReference type="AlphaFoldDB" id="A0A5S9Q9L6"/>
<dbReference type="SUPFAM" id="SSF53187">
    <property type="entry name" value="Zn-dependent exopeptidases"/>
    <property type="match status" value="1"/>
</dbReference>
<dbReference type="Pfam" id="PF00246">
    <property type="entry name" value="Peptidase_M14"/>
    <property type="match status" value="1"/>
</dbReference>
<sequence>MYGDKEAAETLEQLKVLSGTKTDYVNHRVLTTREHQGESYDVHAFSIGTDKPDVPVIFFIGGIHGIERIGAQVVQAFLNHMLQRLSWDSSVLHILDNLRLWFVPVANPVGFRFNMRSNGRGVDLMRNAPHDAAGKVSFLVGGQRLTRGLPWYRGTQGEMEPESEALTSLVFEEVDRAPLTMVLDVHSGFGAVDRLWFPMASTTDPVPHLPEFFELNQLLQRNNPHHNYVFEPQSRHYVTHGDLWDYTYQRAYEHERLLLPLTLEMGSWRWLRKNPWQLGPTGLFNPVKPHRIQRVLRHHLSLLEFLIRAGFSWENWLPANERHRQALYRDGLAMWYQDES</sequence>
<organism evidence="10 11">
    <name type="scientific">BD1-7 clade bacterium</name>
    <dbReference type="NCBI Taxonomy" id="2029982"/>
    <lineage>
        <taxon>Bacteria</taxon>
        <taxon>Pseudomonadati</taxon>
        <taxon>Pseudomonadota</taxon>
        <taxon>Gammaproteobacteria</taxon>
        <taxon>Cellvibrionales</taxon>
        <taxon>Spongiibacteraceae</taxon>
        <taxon>BD1-7 clade</taxon>
    </lineage>
</organism>
<evidence type="ECO:0000313" key="11">
    <source>
        <dbReference type="Proteomes" id="UP000434580"/>
    </source>
</evidence>
<keyword evidence="7" id="KW-0482">Metalloprotease</keyword>
<evidence type="ECO:0000259" key="9">
    <source>
        <dbReference type="PROSITE" id="PS52035"/>
    </source>
</evidence>
<dbReference type="GO" id="GO:0008270">
    <property type="term" value="F:zinc ion binding"/>
    <property type="evidence" value="ECO:0007669"/>
    <property type="project" value="InterPro"/>
</dbReference>
<dbReference type="PANTHER" id="PTHR11705:SF143">
    <property type="entry name" value="SLL0236 PROTEIN"/>
    <property type="match status" value="1"/>
</dbReference>
<keyword evidence="5" id="KW-0378">Hydrolase</keyword>
<dbReference type="GO" id="GO:0004181">
    <property type="term" value="F:metallocarboxypeptidase activity"/>
    <property type="evidence" value="ECO:0007669"/>
    <property type="project" value="InterPro"/>
</dbReference>
<evidence type="ECO:0000256" key="5">
    <source>
        <dbReference type="ARBA" id="ARBA00022801"/>
    </source>
</evidence>
<dbReference type="PROSITE" id="PS52035">
    <property type="entry name" value="PEPTIDASE_M14"/>
    <property type="match status" value="1"/>
</dbReference>
<dbReference type="Gene3D" id="3.40.630.10">
    <property type="entry name" value="Zn peptidases"/>
    <property type="match status" value="1"/>
</dbReference>
<dbReference type="InterPro" id="IPR000834">
    <property type="entry name" value="Peptidase_M14"/>
</dbReference>
<dbReference type="EMBL" id="CACSII010000017">
    <property type="protein sequence ID" value="CAA0113828.1"/>
    <property type="molecule type" value="Genomic_DNA"/>
</dbReference>
<name>A0A5S9Q9L6_9GAMM</name>
<keyword evidence="4" id="KW-0479">Metal-binding</keyword>
<evidence type="ECO:0000256" key="2">
    <source>
        <dbReference type="ARBA" id="ARBA00005988"/>
    </source>
</evidence>
<evidence type="ECO:0000256" key="8">
    <source>
        <dbReference type="PROSITE-ProRule" id="PRU01379"/>
    </source>
</evidence>
<evidence type="ECO:0000256" key="4">
    <source>
        <dbReference type="ARBA" id="ARBA00022723"/>
    </source>
</evidence>
<feature type="domain" description="Peptidase M14" evidence="9">
    <location>
        <begin position="7"/>
        <end position="309"/>
    </location>
</feature>
<feature type="active site" description="Proton donor/acceptor" evidence="8">
    <location>
        <position position="264"/>
    </location>
</feature>
<dbReference type="PANTHER" id="PTHR11705">
    <property type="entry name" value="PROTEASE FAMILY M14 CARBOXYPEPTIDASE A,B"/>
    <property type="match status" value="1"/>
</dbReference>
<dbReference type="SMART" id="SM00631">
    <property type="entry name" value="Zn_pept"/>
    <property type="match status" value="1"/>
</dbReference>
<proteinExistence type="inferred from homology"/>
<evidence type="ECO:0000256" key="1">
    <source>
        <dbReference type="ARBA" id="ARBA00001947"/>
    </source>
</evidence>
<accession>A0A5S9Q9L6</accession>
<evidence type="ECO:0000256" key="6">
    <source>
        <dbReference type="ARBA" id="ARBA00022833"/>
    </source>
</evidence>
<dbReference type="PROSITE" id="PS00132">
    <property type="entry name" value="CARBOXYPEPT_ZN_1"/>
    <property type="match status" value="1"/>
</dbReference>
<evidence type="ECO:0000313" key="10">
    <source>
        <dbReference type="EMBL" id="CAA0113828.1"/>
    </source>
</evidence>
<dbReference type="GO" id="GO:0005615">
    <property type="term" value="C:extracellular space"/>
    <property type="evidence" value="ECO:0007669"/>
    <property type="project" value="TreeGrafter"/>
</dbReference>
<comment type="cofactor">
    <cofactor evidence="1">
        <name>Zn(2+)</name>
        <dbReference type="ChEBI" id="CHEBI:29105"/>
    </cofactor>
</comment>
<keyword evidence="3" id="KW-0645">Protease</keyword>
<evidence type="ECO:0000256" key="7">
    <source>
        <dbReference type="ARBA" id="ARBA00023049"/>
    </source>
</evidence>
<comment type="similarity">
    <text evidence="2 8">Belongs to the peptidase M14 family.</text>
</comment>
<protein>
    <recommendedName>
        <fullName evidence="9">Peptidase M14 domain-containing protein</fullName>
    </recommendedName>
</protein>
<keyword evidence="6" id="KW-0862">Zinc</keyword>
<reference evidence="10 11" key="1">
    <citation type="submission" date="2019-11" db="EMBL/GenBank/DDBJ databases">
        <authorList>
            <person name="Holert J."/>
        </authorList>
    </citation>
    <scope>NUCLEOTIDE SEQUENCE [LARGE SCALE GENOMIC DNA]</scope>
    <source>
        <strain evidence="10">BC5_2</strain>
    </source>
</reference>
<evidence type="ECO:0000256" key="3">
    <source>
        <dbReference type="ARBA" id="ARBA00022670"/>
    </source>
</evidence>
<dbReference type="Proteomes" id="UP000434580">
    <property type="component" value="Unassembled WGS sequence"/>
</dbReference>